<dbReference type="GO" id="GO:0070573">
    <property type="term" value="F:metallodipeptidase activity"/>
    <property type="evidence" value="ECO:0007669"/>
    <property type="project" value="InterPro"/>
</dbReference>
<keyword evidence="2" id="KW-1185">Reference proteome</keyword>
<dbReference type="InterPro" id="IPR032466">
    <property type="entry name" value="Metal_Hydrolase"/>
</dbReference>
<dbReference type="GO" id="GO:0006508">
    <property type="term" value="P:proteolysis"/>
    <property type="evidence" value="ECO:0007669"/>
    <property type="project" value="InterPro"/>
</dbReference>
<dbReference type="PANTHER" id="PTHR10443:SF12">
    <property type="entry name" value="DIPEPTIDASE"/>
    <property type="match status" value="1"/>
</dbReference>
<accession>A0A6L7G8Z1</accession>
<gene>
    <name evidence="1" type="ORF">GR170_19555</name>
</gene>
<proteinExistence type="predicted"/>
<dbReference type="RefSeq" id="WP_160896162.1">
    <property type="nucleotide sequence ID" value="NZ_WUMU01000023.1"/>
</dbReference>
<dbReference type="SUPFAM" id="SSF51556">
    <property type="entry name" value="Metallo-dependent hydrolases"/>
    <property type="match status" value="1"/>
</dbReference>
<dbReference type="InterPro" id="IPR008257">
    <property type="entry name" value="Pept_M19"/>
</dbReference>
<dbReference type="CDD" id="cd01301">
    <property type="entry name" value="rDP_like"/>
    <property type="match status" value="1"/>
</dbReference>
<dbReference type="Pfam" id="PF01244">
    <property type="entry name" value="Peptidase_M19"/>
    <property type="match status" value="1"/>
</dbReference>
<dbReference type="Proteomes" id="UP000477911">
    <property type="component" value="Unassembled WGS sequence"/>
</dbReference>
<organism evidence="1 2">
    <name type="scientific">Pseudooceanicola albus</name>
    <dbReference type="NCBI Taxonomy" id="2692189"/>
    <lineage>
        <taxon>Bacteria</taxon>
        <taxon>Pseudomonadati</taxon>
        <taxon>Pseudomonadota</taxon>
        <taxon>Alphaproteobacteria</taxon>
        <taxon>Rhodobacterales</taxon>
        <taxon>Paracoccaceae</taxon>
        <taxon>Pseudooceanicola</taxon>
    </lineage>
</organism>
<dbReference type="Gene3D" id="3.20.20.140">
    <property type="entry name" value="Metal-dependent hydrolases"/>
    <property type="match status" value="1"/>
</dbReference>
<evidence type="ECO:0000313" key="1">
    <source>
        <dbReference type="EMBL" id="MXN20037.1"/>
    </source>
</evidence>
<dbReference type="AlphaFoldDB" id="A0A6L7G8Z1"/>
<dbReference type="PROSITE" id="PS00869">
    <property type="entry name" value="RENAL_DIPEPTIDASE_1"/>
    <property type="match status" value="1"/>
</dbReference>
<name>A0A6L7G8Z1_9RHOB</name>
<comment type="caution">
    <text evidence="1">The sequence shown here is derived from an EMBL/GenBank/DDBJ whole genome shotgun (WGS) entry which is preliminary data.</text>
</comment>
<reference evidence="1 2" key="1">
    <citation type="submission" date="2019-12" db="EMBL/GenBank/DDBJ databases">
        <authorList>
            <person name="Li M."/>
        </authorList>
    </citation>
    <scope>NUCLEOTIDE SEQUENCE [LARGE SCALE GENOMIC DNA]</scope>
    <source>
        <strain evidence="1 2">GBMRC 2024</strain>
    </source>
</reference>
<protein>
    <submittedName>
        <fullName evidence="1">Peptidase M19</fullName>
    </submittedName>
</protein>
<sequence length="360" mass="38966">MSVSTSDLPANRPLVFDGHNDLALKLLLGKLTPDDIWTGTGTGHIDMAKARAGGFAGGFFAMFVPSAGGFDLSELVRASYDIPLPAPVPQAEALRQTRRAAEGLEALQEAGLLEICTSTAQIEALMGGPKWAAIMHLEGAEAIDPDFRVLEELYDRGLRSLGPVWSRPTDFGEGVPFRFPSDPDTGNGLTALGKELVRECNRKRIMIDLSHLNARGVEDVAAITDAPLVATHSNAWAECHHARNLTDRQLEMIAESDGMVGINFATAFLRPDGQMSADVSLDPLLRHFDHMVSILGEDRIGLGSDFDGAVVPTEMGDCAGLTALRTALRRHGVDEAMMEKLAWKNWMRVLRKTWGEAPSA</sequence>
<dbReference type="PROSITE" id="PS51365">
    <property type="entry name" value="RENAL_DIPEPTIDASE_2"/>
    <property type="match status" value="1"/>
</dbReference>
<dbReference type="EMBL" id="WUMU01000023">
    <property type="protein sequence ID" value="MXN20037.1"/>
    <property type="molecule type" value="Genomic_DNA"/>
</dbReference>
<dbReference type="PANTHER" id="PTHR10443">
    <property type="entry name" value="MICROSOMAL DIPEPTIDASE"/>
    <property type="match status" value="1"/>
</dbReference>
<dbReference type="InterPro" id="IPR000180">
    <property type="entry name" value="Dipep_AS"/>
</dbReference>
<evidence type="ECO:0000313" key="2">
    <source>
        <dbReference type="Proteomes" id="UP000477911"/>
    </source>
</evidence>